<proteinExistence type="predicted"/>
<dbReference type="AlphaFoldDB" id="A0A084A8Y9"/>
<keyword evidence="1" id="KW-1133">Transmembrane helix</keyword>
<sequence length="186" mass="21413">MSKGKKFIFILADLFFLTILIPILWDYFNQMNFRWELSPSSEIPYIGEKLPQYIFISASILGILLLFALLIVIFYPKTYMEILLDDKAGSLTLKRSAIEGLVRELVLDNGYIRNPKINVTLYQSTIKIDVQGEIIPRVEIVEKTKAIEQEIKESLKNFFGLNHEVKLKIKVSSIVEKKDSTSPRVV</sequence>
<comment type="caution">
    <text evidence="2">The sequence shown here is derived from an EMBL/GenBank/DDBJ whole genome shotgun (WGS) entry which is preliminary data.</text>
</comment>
<evidence type="ECO:0000313" key="2">
    <source>
        <dbReference type="EMBL" id="KEY61768.1"/>
    </source>
</evidence>
<protein>
    <recommendedName>
        <fullName evidence="4">Alkaline shock response membrane anchor protein AmaP</fullName>
    </recommendedName>
</protein>
<feature type="transmembrane region" description="Helical" evidence="1">
    <location>
        <begin position="53"/>
        <end position="75"/>
    </location>
</feature>
<evidence type="ECO:0008006" key="4">
    <source>
        <dbReference type="Google" id="ProtNLM"/>
    </source>
</evidence>
<dbReference type="RefSeq" id="WP_011676959.1">
    <property type="nucleotide sequence ID" value="NZ_AZSI01000124.1"/>
</dbReference>
<name>A0A084A8Y9_LACLC</name>
<dbReference type="Proteomes" id="UP000028401">
    <property type="component" value="Unassembled WGS sequence"/>
</dbReference>
<keyword evidence="1" id="KW-0812">Transmembrane</keyword>
<dbReference type="PATRIC" id="fig|1415168.3.peg.2169"/>
<feature type="transmembrane region" description="Helical" evidence="1">
    <location>
        <begin position="7"/>
        <end position="25"/>
    </location>
</feature>
<evidence type="ECO:0000313" key="3">
    <source>
        <dbReference type="Proteomes" id="UP000028401"/>
    </source>
</evidence>
<accession>A0A084A8Y9</accession>
<gene>
    <name evidence="2" type="ORF">U725_02098</name>
</gene>
<evidence type="ECO:0000256" key="1">
    <source>
        <dbReference type="SAM" id="Phobius"/>
    </source>
</evidence>
<organism evidence="2 3">
    <name type="scientific">Lactococcus cremoris subsp. cremoris GE214</name>
    <dbReference type="NCBI Taxonomy" id="1415168"/>
    <lineage>
        <taxon>Bacteria</taxon>
        <taxon>Bacillati</taxon>
        <taxon>Bacillota</taxon>
        <taxon>Bacilli</taxon>
        <taxon>Lactobacillales</taxon>
        <taxon>Streptococcaceae</taxon>
        <taxon>Lactococcus</taxon>
        <taxon>Lactococcus cremoris subsp. cremoris</taxon>
    </lineage>
</organism>
<dbReference type="NCBIfam" id="NF033218">
    <property type="entry name" value="anchor_AmaP"/>
    <property type="match status" value="1"/>
</dbReference>
<keyword evidence="1" id="KW-0472">Membrane</keyword>
<reference evidence="2 3" key="1">
    <citation type="submission" date="2014-06" db="EMBL/GenBank/DDBJ databases">
        <title>Draft genome sequence of the putrescine producing strain Lactococcus lactis subsp cremoris GE214.</title>
        <authorList>
            <person name="Ladero V."/>
            <person name="Linares D.M."/>
            <person name="del Rio B."/>
            <person name="Mayo B."/>
            <person name="Martin M.C."/>
            <person name="Fernandez M."/>
            <person name="Alvarez M.A."/>
        </authorList>
    </citation>
    <scope>NUCLEOTIDE SEQUENCE [LARGE SCALE GENOMIC DNA]</scope>
    <source>
        <strain evidence="2 3">GE214</strain>
    </source>
</reference>
<dbReference type="EMBL" id="AZSI01000124">
    <property type="protein sequence ID" value="KEY61768.1"/>
    <property type="molecule type" value="Genomic_DNA"/>
</dbReference>